<accession>A0ABR5TM87</accession>
<comment type="caution">
    <text evidence="1">The sequence shown here is derived from an EMBL/GenBank/DDBJ whole genome shotgun (WGS) entry which is preliminary data.</text>
</comment>
<protein>
    <submittedName>
        <fullName evidence="1">Uncharacterized protein</fullName>
    </submittedName>
</protein>
<dbReference type="EMBL" id="LSDB01000017">
    <property type="protein sequence ID" value="KXB58322.1"/>
    <property type="molecule type" value="Genomic_DNA"/>
</dbReference>
<organism evidence="1 2">
    <name type="scientific">Gemelliphila asaccharolytica</name>
    <dbReference type="NCBI Taxonomy" id="502393"/>
    <lineage>
        <taxon>Bacteria</taxon>
        <taxon>Bacillati</taxon>
        <taxon>Bacillota</taxon>
        <taxon>Bacilli</taxon>
        <taxon>Bacillales</taxon>
        <taxon>Gemellaceae</taxon>
        <taxon>Gemelliphila</taxon>
    </lineage>
</organism>
<dbReference type="Proteomes" id="UP000070467">
    <property type="component" value="Unassembled WGS sequence"/>
</dbReference>
<evidence type="ECO:0000313" key="1">
    <source>
        <dbReference type="EMBL" id="KXB58322.1"/>
    </source>
</evidence>
<dbReference type="RefSeq" id="WP_066129758.1">
    <property type="nucleotide sequence ID" value="NZ_KQ959870.1"/>
</dbReference>
<gene>
    <name evidence="1" type="ORF">HMPREF1871_00548</name>
</gene>
<keyword evidence="2" id="KW-1185">Reference proteome</keyword>
<dbReference type="InterPro" id="IPR047670">
    <property type="entry name" value="YfjT-like"/>
</dbReference>
<reference evidence="1 2" key="1">
    <citation type="submission" date="2016-01" db="EMBL/GenBank/DDBJ databases">
        <authorList>
            <person name="Mitreva M."/>
            <person name="Pepin K.H."/>
            <person name="Mihindukulasuriya K.A."/>
            <person name="Fulton R."/>
            <person name="Fronick C."/>
            <person name="O'Laughlin M."/>
            <person name="Miner T."/>
            <person name="Herter B."/>
            <person name="Rosa B.A."/>
            <person name="Cordes M."/>
            <person name="Tomlinson C."/>
            <person name="Wollam A."/>
            <person name="Palsikar V.B."/>
            <person name="Mardis E.R."/>
            <person name="Wilson R.K."/>
        </authorList>
    </citation>
    <scope>NUCLEOTIDE SEQUENCE [LARGE SCALE GENOMIC DNA]</scope>
    <source>
        <strain evidence="1 2">KA00071</strain>
    </source>
</reference>
<evidence type="ECO:0000313" key="2">
    <source>
        <dbReference type="Proteomes" id="UP000070467"/>
    </source>
</evidence>
<name>A0ABR5TM87_9BACL</name>
<proteinExistence type="predicted"/>
<sequence length="51" mass="6044">MNNNILEHLKSKFADFASELENIEPENFDIKQIDRLIKLVEELDNEIKTLK</sequence>
<dbReference type="NCBIfam" id="NF040878">
    <property type="entry name" value="SE1561_fam"/>
    <property type="match status" value="1"/>
</dbReference>